<dbReference type="InterPro" id="IPR001872">
    <property type="entry name" value="Peptidase_A8"/>
</dbReference>
<comment type="catalytic activity">
    <reaction evidence="9 10">
        <text>Release of signal peptides from bacterial membrane prolipoproteins. Hydrolyzes -Xaa-Yaa-Zaa-|-(S,diacylglyceryl)Cys-, in which Xaa is hydrophobic (preferably Leu), and Yaa (Ala or Ser) and Zaa (Gly or Ala) have small, neutral side chains.</text>
        <dbReference type="EC" id="3.4.23.36"/>
    </reaction>
</comment>
<comment type="caution">
    <text evidence="9">Lacks conserved residue(s) required for the propagation of feature annotation.</text>
</comment>
<feature type="transmembrane region" description="Helical" evidence="9">
    <location>
        <begin position="102"/>
        <end position="120"/>
    </location>
</feature>
<keyword evidence="6 9" id="KW-0378">Hydrolase</keyword>
<dbReference type="EMBL" id="JAUKUC010000001">
    <property type="protein sequence ID" value="MDO1511204.1"/>
    <property type="molecule type" value="Genomic_DNA"/>
</dbReference>
<evidence type="ECO:0000256" key="7">
    <source>
        <dbReference type="ARBA" id="ARBA00022989"/>
    </source>
</evidence>
<gene>
    <name evidence="9 12" type="primary">lspA</name>
    <name evidence="12" type="ORF">Q2T41_00820</name>
</gene>
<dbReference type="PANTHER" id="PTHR33695:SF1">
    <property type="entry name" value="LIPOPROTEIN SIGNAL PEPTIDASE"/>
    <property type="match status" value="1"/>
</dbReference>
<comment type="caution">
    <text evidence="12">The sequence shown here is derived from an EMBL/GenBank/DDBJ whole genome shotgun (WGS) entry which is preliminary data.</text>
</comment>
<evidence type="ECO:0000256" key="5">
    <source>
        <dbReference type="ARBA" id="ARBA00022750"/>
    </source>
</evidence>
<evidence type="ECO:0000256" key="10">
    <source>
        <dbReference type="RuleBase" id="RU000594"/>
    </source>
</evidence>
<feature type="active site" evidence="9">
    <location>
        <position position="143"/>
    </location>
</feature>
<reference evidence="12" key="2">
    <citation type="submission" date="2023-06" db="EMBL/GenBank/DDBJ databases">
        <authorList>
            <person name="Lucena T."/>
            <person name="Sun Q."/>
        </authorList>
    </citation>
    <scope>NUCLEOTIDE SEQUENCE</scope>
    <source>
        <strain evidence="12">CECT 8869</strain>
    </source>
</reference>
<name>A0ABT8RJK4_9FLAO</name>
<keyword evidence="3 9" id="KW-0645">Protease</keyword>
<dbReference type="EC" id="3.4.23.36" evidence="9"/>
<accession>A0ABT8RJK4</accession>
<sequence length="165" mass="18219">MKGATHFSKIWISSIVLLTLASDQLVKVLTRLEIVPQSYNSVIKDYFIVTNVENTGAMLGFGQDFPPLVKRIFFQAIPLLVLGILLYRILTKSSFKPLSLTAYALVIGGGLGNLIDRIVYGSVTDSFQLRFAFLRTGIFNLADVAVTIGIVLLLYEMVKSKTLSL</sequence>
<evidence type="ECO:0000256" key="2">
    <source>
        <dbReference type="ARBA" id="ARBA00022475"/>
    </source>
</evidence>
<dbReference type="Proteomes" id="UP001168579">
    <property type="component" value="Unassembled WGS sequence"/>
</dbReference>
<evidence type="ECO:0000313" key="13">
    <source>
        <dbReference type="Proteomes" id="UP001168579"/>
    </source>
</evidence>
<evidence type="ECO:0000256" key="4">
    <source>
        <dbReference type="ARBA" id="ARBA00022692"/>
    </source>
</evidence>
<dbReference type="HAMAP" id="MF_00161">
    <property type="entry name" value="LspA"/>
    <property type="match status" value="1"/>
</dbReference>
<comment type="function">
    <text evidence="9 10">This protein specifically catalyzes the removal of signal peptides from prolipoproteins.</text>
</comment>
<evidence type="ECO:0000256" key="3">
    <source>
        <dbReference type="ARBA" id="ARBA00022670"/>
    </source>
</evidence>
<dbReference type="Pfam" id="PF01252">
    <property type="entry name" value="Peptidase_A8"/>
    <property type="match status" value="1"/>
</dbReference>
<organism evidence="12 13">
    <name type="scientific">Maribacter confluentis</name>
    <dbReference type="NCBI Taxonomy" id="1656093"/>
    <lineage>
        <taxon>Bacteria</taxon>
        <taxon>Pseudomonadati</taxon>
        <taxon>Bacteroidota</taxon>
        <taxon>Flavobacteriia</taxon>
        <taxon>Flavobacteriales</taxon>
        <taxon>Flavobacteriaceae</taxon>
        <taxon>Maribacter</taxon>
    </lineage>
</organism>
<keyword evidence="5 9" id="KW-0064">Aspartyl protease</keyword>
<dbReference type="PRINTS" id="PR00781">
    <property type="entry name" value="LIPOSIGPTASE"/>
</dbReference>
<evidence type="ECO:0000256" key="1">
    <source>
        <dbReference type="ARBA" id="ARBA00006139"/>
    </source>
</evidence>
<feature type="active site" evidence="9">
    <location>
        <position position="125"/>
    </location>
</feature>
<evidence type="ECO:0000313" key="12">
    <source>
        <dbReference type="EMBL" id="MDO1511204.1"/>
    </source>
</evidence>
<reference evidence="12" key="1">
    <citation type="journal article" date="2014" name="Int. J. Syst. Evol. Microbiol.">
        <title>Complete genome of a new Firmicutes species belonging to the dominant human colonic microbiota ('Ruminococcus bicirculans') reveals two chromosomes and a selective capacity to utilize plant glucans.</title>
        <authorList>
            <consortium name="NISC Comparative Sequencing Program"/>
            <person name="Wegmann U."/>
            <person name="Louis P."/>
            <person name="Goesmann A."/>
            <person name="Henrissat B."/>
            <person name="Duncan S.H."/>
            <person name="Flint H.J."/>
        </authorList>
    </citation>
    <scope>NUCLEOTIDE SEQUENCE</scope>
    <source>
        <strain evidence="12">CECT 8869</strain>
    </source>
</reference>
<keyword evidence="8 9" id="KW-0472">Membrane</keyword>
<feature type="transmembrane region" description="Helical" evidence="9">
    <location>
        <begin position="132"/>
        <end position="155"/>
    </location>
</feature>
<keyword evidence="4 9" id="KW-0812">Transmembrane</keyword>
<comment type="similarity">
    <text evidence="1 9 11">Belongs to the peptidase A8 family.</text>
</comment>
<keyword evidence="7 9" id="KW-1133">Transmembrane helix</keyword>
<dbReference type="RefSeq" id="WP_304434300.1">
    <property type="nucleotide sequence ID" value="NZ_JAUKUC010000001.1"/>
</dbReference>
<dbReference type="PANTHER" id="PTHR33695">
    <property type="entry name" value="LIPOPROTEIN SIGNAL PEPTIDASE"/>
    <property type="match status" value="1"/>
</dbReference>
<comment type="subcellular location">
    <subcellularLocation>
        <location evidence="9">Cell membrane</location>
        <topology evidence="9">Multi-pass membrane protein</topology>
    </subcellularLocation>
</comment>
<protein>
    <recommendedName>
        <fullName evidence="9">Lipoprotein signal peptidase</fullName>
        <ecNumber evidence="9">3.4.23.36</ecNumber>
    </recommendedName>
    <alternativeName>
        <fullName evidence="9">Prolipoprotein signal peptidase</fullName>
    </alternativeName>
    <alternativeName>
        <fullName evidence="9">Signal peptidase II</fullName>
        <shortName evidence="9">SPase II</shortName>
    </alternativeName>
</protein>
<evidence type="ECO:0000256" key="11">
    <source>
        <dbReference type="RuleBase" id="RU004181"/>
    </source>
</evidence>
<keyword evidence="13" id="KW-1185">Reference proteome</keyword>
<evidence type="ECO:0000256" key="6">
    <source>
        <dbReference type="ARBA" id="ARBA00022801"/>
    </source>
</evidence>
<proteinExistence type="inferred from homology"/>
<keyword evidence="2 9" id="KW-1003">Cell membrane</keyword>
<dbReference type="NCBIfam" id="TIGR00077">
    <property type="entry name" value="lspA"/>
    <property type="match status" value="1"/>
</dbReference>
<dbReference type="GO" id="GO:0004190">
    <property type="term" value="F:aspartic-type endopeptidase activity"/>
    <property type="evidence" value="ECO:0007669"/>
    <property type="project" value="UniProtKB-EC"/>
</dbReference>
<dbReference type="PROSITE" id="PS00855">
    <property type="entry name" value="SPASE_II"/>
    <property type="match status" value="1"/>
</dbReference>
<feature type="transmembrane region" description="Helical" evidence="9">
    <location>
        <begin position="72"/>
        <end position="90"/>
    </location>
</feature>
<comment type="pathway">
    <text evidence="9">Protein modification; lipoprotein biosynthesis (signal peptide cleavage).</text>
</comment>
<evidence type="ECO:0000256" key="9">
    <source>
        <dbReference type="HAMAP-Rule" id="MF_00161"/>
    </source>
</evidence>
<evidence type="ECO:0000256" key="8">
    <source>
        <dbReference type="ARBA" id="ARBA00023136"/>
    </source>
</evidence>